<evidence type="ECO:0000256" key="2">
    <source>
        <dbReference type="SAM" id="SignalP"/>
    </source>
</evidence>
<feature type="signal peptide" evidence="2">
    <location>
        <begin position="1"/>
        <end position="16"/>
    </location>
</feature>
<feature type="region of interest" description="Disordered" evidence="1">
    <location>
        <begin position="77"/>
        <end position="114"/>
    </location>
</feature>
<evidence type="ECO:0000313" key="3">
    <source>
        <dbReference type="EMBL" id="CAJ0596838.1"/>
    </source>
</evidence>
<gene>
    <name evidence="3" type="ORF">CYNAS_LOCUS8821</name>
</gene>
<dbReference type="Pfam" id="PF10195">
    <property type="entry name" value="Phospho_p8"/>
    <property type="match status" value="1"/>
</dbReference>
<dbReference type="Proteomes" id="UP001176961">
    <property type="component" value="Unassembled WGS sequence"/>
</dbReference>
<protein>
    <submittedName>
        <fullName evidence="3">Uncharacterized protein</fullName>
    </submittedName>
</protein>
<comment type="caution">
    <text evidence="3">The sequence shown here is derived from an EMBL/GenBank/DDBJ whole genome shotgun (WGS) entry which is preliminary data.</text>
</comment>
<reference evidence="3" key="1">
    <citation type="submission" date="2023-07" db="EMBL/GenBank/DDBJ databases">
        <authorList>
            <consortium name="CYATHOMIX"/>
        </authorList>
    </citation>
    <scope>NUCLEOTIDE SEQUENCE</scope>
    <source>
        <strain evidence="3">N/A</strain>
    </source>
</reference>
<keyword evidence="4" id="KW-1185">Reference proteome</keyword>
<feature type="compositionally biased region" description="Basic and acidic residues" evidence="1">
    <location>
        <begin position="95"/>
        <end position="104"/>
    </location>
</feature>
<accession>A0AA36M3D8</accession>
<sequence length="139" mass="15825">MLFLPIWFGLFSVLVSMPDHSILNLLAHLKRSDFFHCQHCSHLRYSLPLFIFDHKSILLCFRSTKFSKMSSAEKLAAEYEQDGGPEITGSSGKRSKAERVEHKHSNPGGDTRKVVQIAQNGEAKRREQTLNNDHQSNSQ</sequence>
<organism evidence="3 4">
    <name type="scientific">Cylicocyclus nassatus</name>
    <name type="common">Nematode worm</name>
    <dbReference type="NCBI Taxonomy" id="53992"/>
    <lineage>
        <taxon>Eukaryota</taxon>
        <taxon>Metazoa</taxon>
        <taxon>Ecdysozoa</taxon>
        <taxon>Nematoda</taxon>
        <taxon>Chromadorea</taxon>
        <taxon>Rhabditida</taxon>
        <taxon>Rhabditina</taxon>
        <taxon>Rhabditomorpha</taxon>
        <taxon>Strongyloidea</taxon>
        <taxon>Strongylidae</taxon>
        <taxon>Cylicocyclus</taxon>
    </lineage>
</organism>
<proteinExistence type="predicted"/>
<dbReference type="InterPro" id="IPR018792">
    <property type="entry name" value="NUPR1-like"/>
</dbReference>
<feature type="chain" id="PRO_5041446146" evidence="2">
    <location>
        <begin position="17"/>
        <end position="139"/>
    </location>
</feature>
<name>A0AA36M3D8_CYLNA</name>
<dbReference type="AlphaFoldDB" id="A0AA36M3D8"/>
<dbReference type="EMBL" id="CATQJL010000223">
    <property type="protein sequence ID" value="CAJ0596838.1"/>
    <property type="molecule type" value="Genomic_DNA"/>
</dbReference>
<evidence type="ECO:0000313" key="4">
    <source>
        <dbReference type="Proteomes" id="UP001176961"/>
    </source>
</evidence>
<evidence type="ECO:0000256" key="1">
    <source>
        <dbReference type="SAM" id="MobiDB-lite"/>
    </source>
</evidence>
<keyword evidence="2" id="KW-0732">Signal</keyword>